<dbReference type="Gene3D" id="3.30.497.10">
    <property type="entry name" value="Antithrombin, subunit I, domain 2"/>
    <property type="match status" value="1"/>
</dbReference>
<reference evidence="6" key="1">
    <citation type="submission" date="2011-08" db="EMBL/GenBank/DDBJ databases">
        <authorList>
            <person name="Rombauts S."/>
        </authorList>
    </citation>
    <scope>NUCLEOTIDE SEQUENCE</scope>
    <source>
        <strain evidence="6">London</strain>
    </source>
</reference>
<dbReference type="SMART" id="SM00093">
    <property type="entry name" value="SERPIN"/>
    <property type="match status" value="1"/>
</dbReference>
<dbReference type="InterPro" id="IPR036186">
    <property type="entry name" value="Serpin_sf"/>
</dbReference>
<dbReference type="GO" id="GO:0004867">
    <property type="term" value="F:serine-type endopeptidase inhibitor activity"/>
    <property type="evidence" value="ECO:0007669"/>
    <property type="project" value="UniProtKB-KW"/>
</dbReference>
<comment type="similarity">
    <text evidence="3">Belongs to the serpin family.</text>
</comment>
<evidence type="ECO:0000313" key="6">
    <source>
        <dbReference type="Proteomes" id="UP000015104"/>
    </source>
</evidence>
<name>T1L3B7_TETUR</name>
<dbReference type="InterPro" id="IPR023796">
    <property type="entry name" value="Serpin_dom"/>
</dbReference>
<dbReference type="Proteomes" id="UP000015104">
    <property type="component" value="Unassembled WGS sequence"/>
</dbReference>
<feature type="domain" description="Serpin" evidence="4">
    <location>
        <begin position="92"/>
        <end position="468"/>
    </location>
</feature>
<protein>
    <recommendedName>
        <fullName evidence="4">Serpin domain-containing protein</fullName>
    </recommendedName>
</protein>
<evidence type="ECO:0000259" key="4">
    <source>
        <dbReference type="SMART" id="SM00093"/>
    </source>
</evidence>
<dbReference type="InterPro" id="IPR023795">
    <property type="entry name" value="Serpin_CS"/>
</dbReference>
<dbReference type="EMBL" id="CAEY01001015">
    <property type="status" value="NOT_ANNOTATED_CDS"/>
    <property type="molecule type" value="Genomic_DNA"/>
</dbReference>
<evidence type="ECO:0000256" key="3">
    <source>
        <dbReference type="RuleBase" id="RU000411"/>
    </source>
</evidence>
<dbReference type="PANTHER" id="PTHR11461">
    <property type="entry name" value="SERINE PROTEASE INHIBITOR, SERPIN"/>
    <property type="match status" value="1"/>
</dbReference>
<dbReference type="InterPro" id="IPR000215">
    <property type="entry name" value="Serpin_fam"/>
</dbReference>
<dbReference type="PROSITE" id="PS00284">
    <property type="entry name" value="SERPIN"/>
    <property type="match status" value="1"/>
</dbReference>
<dbReference type="GO" id="GO:0005615">
    <property type="term" value="C:extracellular space"/>
    <property type="evidence" value="ECO:0007669"/>
    <property type="project" value="InterPro"/>
</dbReference>
<evidence type="ECO:0000256" key="1">
    <source>
        <dbReference type="ARBA" id="ARBA00022690"/>
    </source>
</evidence>
<dbReference type="InterPro" id="IPR042178">
    <property type="entry name" value="Serpin_sf_1"/>
</dbReference>
<dbReference type="Gene3D" id="2.30.39.10">
    <property type="entry name" value="Alpha-1-antitrypsin, domain 1"/>
    <property type="match status" value="1"/>
</dbReference>
<dbReference type="EnsemblMetazoa" id="tetur35g00950.1">
    <property type="protein sequence ID" value="tetur35g00950.1"/>
    <property type="gene ID" value="tetur35g00950"/>
</dbReference>
<dbReference type="PANTHER" id="PTHR11461:SF278">
    <property type="entry name" value="SERINE PROTEASE INHIBITOR 88EA"/>
    <property type="match status" value="1"/>
</dbReference>
<dbReference type="HOGENOM" id="CLU_913161_0_0_1"/>
<organism evidence="5 6">
    <name type="scientific">Tetranychus urticae</name>
    <name type="common">Two-spotted spider mite</name>
    <dbReference type="NCBI Taxonomy" id="32264"/>
    <lineage>
        <taxon>Eukaryota</taxon>
        <taxon>Metazoa</taxon>
        <taxon>Ecdysozoa</taxon>
        <taxon>Arthropoda</taxon>
        <taxon>Chelicerata</taxon>
        <taxon>Arachnida</taxon>
        <taxon>Acari</taxon>
        <taxon>Acariformes</taxon>
        <taxon>Trombidiformes</taxon>
        <taxon>Prostigmata</taxon>
        <taxon>Eleutherengona</taxon>
        <taxon>Raphignathae</taxon>
        <taxon>Tetranychoidea</taxon>
        <taxon>Tetranychidae</taxon>
        <taxon>Tetranychus</taxon>
    </lineage>
</organism>
<reference evidence="5" key="2">
    <citation type="submission" date="2015-06" db="UniProtKB">
        <authorList>
            <consortium name="EnsemblMetazoa"/>
        </authorList>
    </citation>
    <scope>IDENTIFICATION</scope>
</reference>
<sequence length="470" mass="52732">MLCSKKVCSKLVAQNDPNPFKLITYHNNHQNLPLNYLRLLDLLHQTSKPSLIGSYEKCYDDDDVANGHLSDSPSEYSRTLISGLHKFSIDILRSLHNFESKDSSPGLILSPFSIWSALLVSYMGASHETDRELRSVLGLNNVPKHAVGMAYQGLRFWYQLKRNVSLVTKETSKKQAYFIANKIFINDALTLNDCIKQHFATEAESMDFTSNPGGALKAINSWIEEETHGKIKDLIPPGSVTQRTTIIIANAIYFHAEWYNQFDASKTEIGTFHVTPVESIQIPFMKLTANLMYGVSEALRYFSMLILLPDASKGVDSLVRQLKPSHLEDVVANMFDDEISVVLPKFKVEQELELSGPLYSMGIMKLFDPRFADLSGFFQPASANKNGKNKNTTHELQTKGITVNSVVHKVYVSVNEEGTEASASTAVLIARSGRPAFPTRFVVNRPFLFLIRDTATNVILFIGIVRRPYE</sequence>
<keyword evidence="1" id="KW-0646">Protease inhibitor</keyword>
<evidence type="ECO:0000313" key="5">
    <source>
        <dbReference type="EnsemblMetazoa" id="tetur35g00950.1"/>
    </source>
</evidence>
<accession>T1L3B7</accession>
<dbReference type="AlphaFoldDB" id="T1L3B7"/>
<dbReference type="InterPro" id="IPR042185">
    <property type="entry name" value="Serpin_sf_2"/>
</dbReference>
<dbReference type="SUPFAM" id="SSF56574">
    <property type="entry name" value="Serpins"/>
    <property type="match status" value="1"/>
</dbReference>
<evidence type="ECO:0000256" key="2">
    <source>
        <dbReference type="ARBA" id="ARBA00022900"/>
    </source>
</evidence>
<keyword evidence="6" id="KW-1185">Reference proteome</keyword>
<dbReference type="CDD" id="cd19594">
    <property type="entry name" value="serpin_crustaceans_chelicerates_insects"/>
    <property type="match status" value="1"/>
</dbReference>
<dbReference type="Pfam" id="PF00079">
    <property type="entry name" value="Serpin"/>
    <property type="match status" value="1"/>
</dbReference>
<keyword evidence="2" id="KW-0722">Serine protease inhibitor</keyword>
<proteinExistence type="inferred from homology"/>